<dbReference type="AlphaFoldDB" id="A0A4Z2FQV8"/>
<reference evidence="1 2" key="1">
    <citation type="submission" date="2019-03" db="EMBL/GenBank/DDBJ databases">
        <title>First draft genome of Liparis tanakae, snailfish: a comprehensive survey of snailfish specific genes.</title>
        <authorList>
            <person name="Kim W."/>
            <person name="Song I."/>
            <person name="Jeong J.-H."/>
            <person name="Kim D."/>
            <person name="Kim S."/>
            <person name="Ryu S."/>
            <person name="Song J.Y."/>
            <person name="Lee S.K."/>
        </authorList>
    </citation>
    <scope>NUCLEOTIDE SEQUENCE [LARGE SCALE GENOMIC DNA]</scope>
    <source>
        <tissue evidence="1">Muscle</tissue>
    </source>
</reference>
<sequence length="85" mass="9963">MRYKPFSDSTSLLVKRNCTIREFLKSCMMSFCGHWSVFLWGDTTAAVNRVHGKKHRRSARLRSDPPPHSQVFPLVHVHLTRQRAR</sequence>
<dbReference type="EMBL" id="SRLO01000954">
    <property type="protein sequence ID" value="TNN43636.1"/>
    <property type="molecule type" value="Genomic_DNA"/>
</dbReference>
<protein>
    <submittedName>
        <fullName evidence="1">Uncharacterized protein</fullName>
    </submittedName>
</protein>
<comment type="caution">
    <text evidence="1">The sequence shown here is derived from an EMBL/GenBank/DDBJ whole genome shotgun (WGS) entry which is preliminary data.</text>
</comment>
<gene>
    <name evidence="1" type="ORF">EYF80_046170</name>
</gene>
<organism evidence="1 2">
    <name type="scientific">Liparis tanakae</name>
    <name type="common">Tanaka's snailfish</name>
    <dbReference type="NCBI Taxonomy" id="230148"/>
    <lineage>
        <taxon>Eukaryota</taxon>
        <taxon>Metazoa</taxon>
        <taxon>Chordata</taxon>
        <taxon>Craniata</taxon>
        <taxon>Vertebrata</taxon>
        <taxon>Euteleostomi</taxon>
        <taxon>Actinopterygii</taxon>
        <taxon>Neopterygii</taxon>
        <taxon>Teleostei</taxon>
        <taxon>Neoteleostei</taxon>
        <taxon>Acanthomorphata</taxon>
        <taxon>Eupercaria</taxon>
        <taxon>Perciformes</taxon>
        <taxon>Cottioidei</taxon>
        <taxon>Cottales</taxon>
        <taxon>Liparidae</taxon>
        <taxon>Liparis</taxon>
    </lineage>
</organism>
<keyword evidence="2" id="KW-1185">Reference proteome</keyword>
<evidence type="ECO:0000313" key="2">
    <source>
        <dbReference type="Proteomes" id="UP000314294"/>
    </source>
</evidence>
<evidence type="ECO:0000313" key="1">
    <source>
        <dbReference type="EMBL" id="TNN43636.1"/>
    </source>
</evidence>
<name>A0A4Z2FQV8_9TELE</name>
<proteinExistence type="predicted"/>
<accession>A0A4Z2FQV8</accession>
<dbReference type="Proteomes" id="UP000314294">
    <property type="component" value="Unassembled WGS sequence"/>
</dbReference>